<protein>
    <submittedName>
        <fullName evidence="2">DUF882 domain-containing protein</fullName>
    </submittedName>
</protein>
<evidence type="ECO:0000259" key="1">
    <source>
        <dbReference type="Pfam" id="PF08291"/>
    </source>
</evidence>
<evidence type="ECO:0000313" key="3">
    <source>
        <dbReference type="Proteomes" id="UP000027121"/>
    </source>
</evidence>
<accession>A0AAP0XBY0</accession>
<dbReference type="RefSeq" id="WP_036993811.1">
    <property type="nucleotide sequence ID" value="NZ_CP071706.1"/>
</dbReference>
<feature type="domain" description="Peptidase M15A C-terminal" evidence="1">
    <location>
        <begin position="88"/>
        <end position="174"/>
    </location>
</feature>
<dbReference type="KEGG" id="pdw:BV82_0095"/>
<dbReference type="GeneID" id="98281491"/>
<reference evidence="2 3" key="2">
    <citation type="journal article" date="2016" name="Front. Microbiol.">
        <title>When Genome-Based Approach Meets the 'Old but Good': Revealing Genes Involved in the Antibacterial Activity of Pseudomonas sp. P482 against Soft Rot Pathogens.</title>
        <authorList>
            <person name="Krzyzanowska D.M."/>
            <person name="Ossowicki A."/>
            <person name="Rajewska M."/>
            <person name="Maciag T."/>
            <person name="Jablonska M."/>
            <person name="Obuchowski M."/>
            <person name="Heeb S."/>
            <person name="Jafra S."/>
        </authorList>
    </citation>
    <scope>NUCLEOTIDE SEQUENCE [LARGE SCALE GENOMIC DNA]</scope>
    <source>
        <strain evidence="2 3">P482</strain>
    </source>
</reference>
<dbReference type="EMBL" id="CP071706">
    <property type="protein sequence ID" value="KDO01962.2"/>
    <property type="molecule type" value="Genomic_DNA"/>
</dbReference>
<evidence type="ECO:0000313" key="2">
    <source>
        <dbReference type="EMBL" id="KDO01962.2"/>
    </source>
</evidence>
<reference evidence="2 3" key="1">
    <citation type="journal article" date="2014" name="Genome Announc.">
        <title>Genome Sequence of Pseudomonas sp. Strain P482, a Tomato Rhizosphere Isolate with Broad-Spectrum Antimicrobial Activity.</title>
        <authorList>
            <person name="Krzyzanowska D.M."/>
            <person name="Ossowicki A."/>
            <person name="Jafra S."/>
        </authorList>
    </citation>
    <scope>NUCLEOTIDE SEQUENCE [LARGE SCALE GENOMIC DNA]</scope>
    <source>
        <strain evidence="2 3">P482</strain>
    </source>
</reference>
<proteinExistence type="predicted"/>
<dbReference type="AlphaFoldDB" id="A0AAP0XBY0"/>
<name>A0AAP0XBY0_9PSED</name>
<dbReference type="InterPro" id="IPR013230">
    <property type="entry name" value="Peptidase_M15A_C"/>
</dbReference>
<organism evidence="2 3">
    <name type="scientific">Pseudomonas donghuensis</name>
    <dbReference type="NCBI Taxonomy" id="1163398"/>
    <lineage>
        <taxon>Bacteria</taxon>
        <taxon>Pseudomonadati</taxon>
        <taxon>Pseudomonadota</taxon>
        <taxon>Gammaproteobacteria</taxon>
        <taxon>Pseudomonadales</taxon>
        <taxon>Pseudomonadaceae</taxon>
        <taxon>Pseudomonas</taxon>
    </lineage>
</organism>
<dbReference type="Proteomes" id="UP000027121">
    <property type="component" value="Chromosome"/>
</dbReference>
<dbReference type="InterPro" id="IPR009045">
    <property type="entry name" value="Zn_M74/Hedgehog-like"/>
</dbReference>
<gene>
    <name evidence="2" type="ORF">BV82_0095</name>
</gene>
<dbReference type="SUPFAM" id="SSF55166">
    <property type="entry name" value="Hedgehog/DD-peptidase"/>
    <property type="match status" value="1"/>
</dbReference>
<sequence length="203" mass="22313">MNPWRKAGIGAGLLLTVLGTAQAEERDLHRFAQWAGDHQTRPFRQMLVDARLYGVVPIHQLLRSASDWRLCKAEPFAVAPAVQWPAVRSTLQLLKTLNDQGVLKRYEVVSAYRNPVLNRCAGGAVASAHTRAFAVDLLLPGWADPAPLCRFWQARGKGWNMGLGRYPSGRIHIDTAGYRTWGSDFSSGSSFCAPAMAGKAQAR</sequence>
<dbReference type="Pfam" id="PF08291">
    <property type="entry name" value="Peptidase_M15_3"/>
    <property type="match status" value="1"/>
</dbReference>
<dbReference type="Gene3D" id="3.30.1380.10">
    <property type="match status" value="1"/>
</dbReference>
<keyword evidence="3" id="KW-1185">Reference proteome</keyword>